<comment type="caution">
    <text evidence="1">The sequence shown here is derived from an EMBL/GenBank/DDBJ whole genome shotgun (WGS) entry which is preliminary data.</text>
</comment>
<name>A0A9D1LPM7_9FIRM</name>
<reference evidence="1" key="2">
    <citation type="journal article" date="2021" name="PeerJ">
        <title>Extensive microbial diversity within the chicken gut microbiome revealed by metagenomics and culture.</title>
        <authorList>
            <person name="Gilroy R."/>
            <person name="Ravi A."/>
            <person name="Getino M."/>
            <person name="Pursley I."/>
            <person name="Horton D.L."/>
            <person name="Alikhan N.F."/>
            <person name="Baker D."/>
            <person name="Gharbi K."/>
            <person name="Hall N."/>
            <person name="Watson M."/>
            <person name="Adriaenssens E.M."/>
            <person name="Foster-Nyarko E."/>
            <person name="Jarju S."/>
            <person name="Secka A."/>
            <person name="Antonio M."/>
            <person name="Oren A."/>
            <person name="Chaudhuri R.R."/>
            <person name="La Ragione R."/>
            <person name="Hildebrand F."/>
            <person name="Pallen M.J."/>
        </authorList>
    </citation>
    <scope>NUCLEOTIDE SEQUENCE</scope>
    <source>
        <strain evidence="1">ChiSxjej2B14-8506</strain>
    </source>
</reference>
<organism evidence="1 2">
    <name type="scientific">Candidatus Fimadaptatus faecigallinarum</name>
    <dbReference type="NCBI Taxonomy" id="2840814"/>
    <lineage>
        <taxon>Bacteria</taxon>
        <taxon>Bacillati</taxon>
        <taxon>Bacillota</taxon>
        <taxon>Clostridia</taxon>
        <taxon>Eubacteriales</taxon>
        <taxon>Candidatus Fimadaptatus</taxon>
    </lineage>
</organism>
<dbReference type="Proteomes" id="UP000824123">
    <property type="component" value="Unassembled WGS sequence"/>
</dbReference>
<dbReference type="EMBL" id="DVNK01000005">
    <property type="protein sequence ID" value="HIU45734.1"/>
    <property type="molecule type" value="Genomic_DNA"/>
</dbReference>
<protein>
    <submittedName>
        <fullName evidence="1">Uncharacterized protein</fullName>
    </submittedName>
</protein>
<sequence>MDICARIDELIEKPLWLIDIFPHTVPPDSGGRYLAVEEHLQRHRKGINRRFANLLLKLYCYYDFAVSHSDGCVENPSPKRLLRCIERCFDGEPRKRDYINIILPRVNAMIILNGDDLYMMLYNPDDELKALVKELAHSEGLFFYEAQRA</sequence>
<evidence type="ECO:0000313" key="2">
    <source>
        <dbReference type="Proteomes" id="UP000824123"/>
    </source>
</evidence>
<dbReference type="AlphaFoldDB" id="A0A9D1LPM7"/>
<reference evidence="1" key="1">
    <citation type="submission" date="2020-10" db="EMBL/GenBank/DDBJ databases">
        <authorList>
            <person name="Gilroy R."/>
        </authorList>
    </citation>
    <scope>NUCLEOTIDE SEQUENCE</scope>
    <source>
        <strain evidence="1">ChiSxjej2B14-8506</strain>
    </source>
</reference>
<evidence type="ECO:0000313" key="1">
    <source>
        <dbReference type="EMBL" id="HIU45734.1"/>
    </source>
</evidence>
<gene>
    <name evidence="1" type="ORF">IAC59_00570</name>
</gene>
<accession>A0A9D1LPM7</accession>
<proteinExistence type="predicted"/>